<dbReference type="AlphaFoldDB" id="A0A0K1PN36"/>
<dbReference type="PANTHER" id="PTHR46534">
    <property type="entry name" value="IGGFC_BINDING DOMAIN-CONTAINING PROTEIN"/>
    <property type="match status" value="1"/>
</dbReference>
<dbReference type="InterPro" id="IPR035234">
    <property type="entry name" value="IgGFc-bd_N"/>
</dbReference>
<feature type="domain" description="IgGFc-binding protein N-terminal" evidence="1">
    <location>
        <begin position="238"/>
        <end position="567"/>
    </location>
</feature>
<dbReference type="Pfam" id="PF17517">
    <property type="entry name" value="IgGFc_binding"/>
    <property type="match status" value="1"/>
</dbReference>
<reference evidence="2 3" key="1">
    <citation type="submission" date="2015-08" db="EMBL/GenBank/DDBJ databases">
        <authorList>
            <person name="Babu N.S."/>
            <person name="Beckwith C.J."/>
            <person name="Beseler K.G."/>
            <person name="Brison A."/>
            <person name="Carone J.V."/>
            <person name="Caskin T.P."/>
            <person name="Diamond M."/>
            <person name="Durham M.E."/>
            <person name="Foxe J.M."/>
            <person name="Go M."/>
            <person name="Henderson B.A."/>
            <person name="Jones I.B."/>
            <person name="McGettigan J.A."/>
            <person name="Micheletti S.J."/>
            <person name="Nasrallah M.E."/>
            <person name="Ortiz D."/>
            <person name="Piller C.R."/>
            <person name="Privatt S.R."/>
            <person name="Schneider S.L."/>
            <person name="Sharp S."/>
            <person name="Smith T.C."/>
            <person name="Stanton J.D."/>
            <person name="Ullery H.E."/>
            <person name="Wilson R.J."/>
            <person name="Serrano M.G."/>
            <person name="Buck G."/>
            <person name="Lee V."/>
            <person name="Wang Y."/>
            <person name="Carvalho R."/>
            <person name="Voegtly L."/>
            <person name="Shi R."/>
            <person name="Duckworth R."/>
            <person name="Johnson A."/>
            <person name="Loviza R."/>
            <person name="Walstead R."/>
            <person name="Shah Z."/>
            <person name="Kiflezghi M."/>
            <person name="Wade K."/>
            <person name="Ball S.L."/>
            <person name="Bradley K.W."/>
            <person name="Asai D.J."/>
            <person name="Bowman C.A."/>
            <person name="Russell D.A."/>
            <person name="Pope W.H."/>
            <person name="Jacobs-Sera D."/>
            <person name="Hendrix R.W."/>
            <person name="Hatfull G.F."/>
        </authorList>
    </citation>
    <scope>NUCLEOTIDE SEQUENCE [LARGE SCALE GENOMIC DNA]</scope>
    <source>
        <strain evidence="2 3">DSM 27648</strain>
    </source>
</reference>
<organism evidence="2 3">
    <name type="scientific">Labilithrix luteola</name>
    <dbReference type="NCBI Taxonomy" id="1391654"/>
    <lineage>
        <taxon>Bacteria</taxon>
        <taxon>Pseudomonadati</taxon>
        <taxon>Myxococcota</taxon>
        <taxon>Polyangia</taxon>
        <taxon>Polyangiales</taxon>
        <taxon>Labilitrichaceae</taxon>
        <taxon>Labilithrix</taxon>
    </lineage>
</organism>
<dbReference type="RefSeq" id="WP_146646461.1">
    <property type="nucleotide sequence ID" value="NZ_CP012333.1"/>
</dbReference>
<protein>
    <recommendedName>
        <fullName evidence="1">IgGFc-binding protein N-terminal domain-containing protein</fullName>
    </recommendedName>
</protein>
<dbReference type="STRING" id="1391654.AKJ09_01591"/>
<gene>
    <name evidence="2" type="ORF">AKJ09_01591</name>
</gene>
<proteinExistence type="predicted"/>
<evidence type="ECO:0000259" key="1">
    <source>
        <dbReference type="Pfam" id="PF17517"/>
    </source>
</evidence>
<dbReference type="EMBL" id="CP012333">
    <property type="protein sequence ID" value="AKU94927.1"/>
    <property type="molecule type" value="Genomic_DNA"/>
</dbReference>
<dbReference type="KEGG" id="llu:AKJ09_01591"/>
<dbReference type="OrthoDB" id="5524783at2"/>
<dbReference type="PROSITE" id="PS51257">
    <property type="entry name" value="PROKAR_LIPOPROTEIN"/>
    <property type="match status" value="1"/>
</dbReference>
<name>A0A0K1PN36_9BACT</name>
<keyword evidence="3" id="KW-1185">Reference proteome</keyword>
<evidence type="ECO:0000313" key="3">
    <source>
        <dbReference type="Proteomes" id="UP000064967"/>
    </source>
</evidence>
<sequence>MNRQLFSAIAGITLAAACIEACSDDRGGFVEPAQGTFADASTLDAADAPVCGHQCSLDGRSVIDVCTGAVVENCPNDLACGAAACQEPCAAAAADRSSNGCDFYLQMPRADKRYPHSCNAAFIVNTSTQPAEVTLEREGKEIDISKSIFRTNPGSAALVAHTGAIPPGESVILFLSDSPLPVADTSYVRCPLGVVPATTTDTVPGKTGIGTSFRLTANIPVALTSMYPFGGAASYYPTATLVLPVATWGTQHMIVNGWGTSTAGDPSVQIVASEDDTEITIVPTNDIVKGPGVVSALAGQPVKYNLSRGQHLQLVQTEELSGSIVTSDKPTSTFGGNSCAFVPSNSSACDILFQQIPPFDQWGSEYVGVGYRPRLGNEHEPMPYRIVAARDGTVLEYDPELPAGAPTTMNAGEVAIFRHGTGDGFVVRTQDSEHPIYVSAHMTGGAADFSGRSYGGAGDPEFVNVIPAAQYLNSYSFYADPTYAETAITIVRRKINGAFKDVWLECAGTLTTWKPVGTRGEYEFTRVDLARQGGPGDRFGDGDAATVCQAGLQRMRSEGPFTATVWGWDSYASYAYPGGTAQRKLVDTPLVPLK</sequence>
<dbReference type="PANTHER" id="PTHR46534:SF1">
    <property type="entry name" value="IGGFC-BINDING PROTEIN N-TERMINAL DOMAIN-CONTAINING PROTEIN"/>
    <property type="match status" value="1"/>
</dbReference>
<evidence type="ECO:0000313" key="2">
    <source>
        <dbReference type="EMBL" id="AKU94927.1"/>
    </source>
</evidence>
<accession>A0A0K1PN36</accession>
<dbReference type="Proteomes" id="UP000064967">
    <property type="component" value="Chromosome"/>
</dbReference>